<comment type="caution">
    <text evidence="1">The sequence shown here is derived from an EMBL/GenBank/DDBJ whole genome shotgun (WGS) entry which is preliminary data.</text>
</comment>
<evidence type="ECO:0000313" key="1">
    <source>
        <dbReference type="EMBL" id="KAJ8667192.1"/>
    </source>
</evidence>
<gene>
    <name evidence="1" type="ORF">QAD02_008854</name>
</gene>
<dbReference type="Proteomes" id="UP001239111">
    <property type="component" value="Chromosome 4"/>
</dbReference>
<evidence type="ECO:0000313" key="2">
    <source>
        <dbReference type="Proteomes" id="UP001239111"/>
    </source>
</evidence>
<keyword evidence="2" id="KW-1185">Reference proteome</keyword>
<sequence>MAGVKNARKRIITLDDNSSESGEDTRVFDRGDGDEIPQEILDAAEEATHSLQGQRPYSNELSKEYAPSTLYNKHSILKTVIQRKEDVNIGDYHKLNKLLKANKVGFEPTKAAALTTEEIKYLMTNYLFEKVVAMDAVSGALRRHELVDMAPGHIRDAAARRDSFGCPSSQDQDAHPASLHHK</sequence>
<reference evidence="1" key="1">
    <citation type="submission" date="2023-04" db="EMBL/GenBank/DDBJ databases">
        <title>A chromosome-level genome assembly of the parasitoid wasp Eretmocerus hayati.</title>
        <authorList>
            <person name="Zhong Y."/>
            <person name="Liu S."/>
            <person name="Liu Y."/>
        </authorList>
    </citation>
    <scope>NUCLEOTIDE SEQUENCE</scope>
    <source>
        <strain evidence="1">ZJU_SS_LIU_2023</strain>
    </source>
</reference>
<proteinExistence type="predicted"/>
<protein>
    <submittedName>
        <fullName evidence="1">Uncharacterized protein</fullName>
    </submittedName>
</protein>
<organism evidence="1 2">
    <name type="scientific">Eretmocerus hayati</name>
    <dbReference type="NCBI Taxonomy" id="131215"/>
    <lineage>
        <taxon>Eukaryota</taxon>
        <taxon>Metazoa</taxon>
        <taxon>Ecdysozoa</taxon>
        <taxon>Arthropoda</taxon>
        <taxon>Hexapoda</taxon>
        <taxon>Insecta</taxon>
        <taxon>Pterygota</taxon>
        <taxon>Neoptera</taxon>
        <taxon>Endopterygota</taxon>
        <taxon>Hymenoptera</taxon>
        <taxon>Apocrita</taxon>
        <taxon>Proctotrupomorpha</taxon>
        <taxon>Chalcidoidea</taxon>
        <taxon>Aphelinidae</taxon>
        <taxon>Aphelininae</taxon>
        <taxon>Eretmocerus</taxon>
    </lineage>
</organism>
<dbReference type="EMBL" id="CM056744">
    <property type="protein sequence ID" value="KAJ8667192.1"/>
    <property type="molecule type" value="Genomic_DNA"/>
</dbReference>
<accession>A0ACC2N817</accession>
<name>A0ACC2N817_9HYME</name>